<dbReference type="PANTHER" id="PTHR31128">
    <property type="entry name" value="PROTEIN CBR-CLEC-135-RELATED"/>
    <property type="match status" value="1"/>
</dbReference>
<evidence type="ECO:0000313" key="4">
    <source>
        <dbReference type="WBParaSite" id="GPUH_0001760901-mRNA-1"/>
    </source>
</evidence>
<dbReference type="Proteomes" id="UP000271098">
    <property type="component" value="Unassembled WGS sequence"/>
</dbReference>
<evidence type="ECO:0000313" key="3">
    <source>
        <dbReference type="Proteomes" id="UP000271098"/>
    </source>
</evidence>
<reference evidence="2 3" key="2">
    <citation type="submission" date="2018-11" db="EMBL/GenBank/DDBJ databases">
        <authorList>
            <consortium name="Pathogen Informatics"/>
        </authorList>
    </citation>
    <scope>NUCLEOTIDE SEQUENCE [LARGE SCALE GENOMIC DNA]</scope>
</reference>
<protein>
    <submittedName>
        <fullName evidence="4">SH2 domain-containing protein</fullName>
    </submittedName>
</protein>
<reference evidence="4" key="1">
    <citation type="submission" date="2016-06" db="UniProtKB">
        <authorList>
            <consortium name="WormBaseParasite"/>
        </authorList>
    </citation>
    <scope>IDENTIFICATION</scope>
</reference>
<dbReference type="AlphaFoldDB" id="A0A183E9E6"/>
<gene>
    <name evidence="2" type="ORF">GPUH_LOCUS17587</name>
</gene>
<feature type="region of interest" description="Disordered" evidence="1">
    <location>
        <begin position="35"/>
        <end position="55"/>
    </location>
</feature>
<name>A0A183E9E6_9BILA</name>
<keyword evidence="3" id="KW-1185">Reference proteome</keyword>
<proteinExistence type="predicted"/>
<dbReference type="PANTHER" id="PTHR31128:SF9">
    <property type="entry name" value="DUF3444 DOMAIN-CONTAINING PROTEIN-RELATED"/>
    <property type="match status" value="1"/>
</dbReference>
<evidence type="ECO:0000313" key="2">
    <source>
        <dbReference type="EMBL" id="VDN30078.1"/>
    </source>
</evidence>
<accession>A0A183E9E6</accession>
<organism evidence="4">
    <name type="scientific">Gongylonema pulchrum</name>
    <dbReference type="NCBI Taxonomy" id="637853"/>
    <lineage>
        <taxon>Eukaryota</taxon>
        <taxon>Metazoa</taxon>
        <taxon>Ecdysozoa</taxon>
        <taxon>Nematoda</taxon>
        <taxon>Chromadorea</taxon>
        <taxon>Rhabditida</taxon>
        <taxon>Spirurina</taxon>
        <taxon>Spiruromorpha</taxon>
        <taxon>Spiruroidea</taxon>
        <taxon>Gongylonematidae</taxon>
        <taxon>Gongylonema</taxon>
    </lineage>
</organism>
<dbReference type="EMBL" id="UYRT01085388">
    <property type="protein sequence ID" value="VDN30078.1"/>
    <property type="molecule type" value="Genomic_DNA"/>
</dbReference>
<dbReference type="WBParaSite" id="GPUH_0001760901-mRNA-1">
    <property type="protein sequence ID" value="GPUH_0001760901-mRNA-1"/>
    <property type="gene ID" value="GPUH_0001760901"/>
</dbReference>
<evidence type="ECO:0000256" key="1">
    <source>
        <dbReference type="SAM" id="MobiDB-lite"/>
    </source>
</evidence>
<sequence length="188" mass="21723">MPASPRRGRERVWKEKERWRRVSVRGYEPLAQIESPIPPSYVSGSTRDATTEENEDEDDYLFVGAQTVHDVSKMLRPNDFRLYYQLPSPSEATVPFEIPLYLSYMSAAKKVDPLLFKVYHFPVVCTKDKETGKEEWRVVYGDPRPITFATLSALVKYHKIYSYMDPETGAVDTFPVWKGTVIDLDMSD</sequence>
<dbReference type="OrthoDB" id="5818094at2759"/>